<keyword evidence="1" id="KW-0812">Transmembrane</keyword>
<feature type="transmembrane region" description="Helical" evidence="1">
    <location>
        <begin position="25"/>
        <end position="46"/>
    </location>
</feature>
<sequence length="178" mass="20168">MKDNGFMIDSDGICLFITLTLKTHLFGKLILIFLNLAVAGIAIMAVTEGIPALAIVSLLILLFLIRYSLWNFYGKEHLTINTKSIRYQHEYGFFKTAAQTNKIGKSLMVQAQNIYQSGKSKQVRLVFISHDENDFPEEIYHVAIPITQKNANSVVRGINLLYMDKVTDNYSLPPIHMN</sequence>
<dbReference type="EMBL" id="CP017141">
    <property type="protein sequence ID" value="AOM79119.1"/>
    <property type="molecule type" value="Genomic_DNA"/>
</dbReference>
<dbReference type="Proteomes" id="UP000094313">
    <property type="component" value="Chromosome"/>
</dbReference>
<keyword evidence="3" id="KW-1185">Reference proteome</keyword>
<proteinExistence type="predicted"/>
<name>A0A1D7QKI3_9SPHI</name>
<dbReference type="RefSeq" id="WP_069380782.1">
    <property type="nucleotide sequence ID" value="NZ_CP017141.1"/>
</dbReference>
<organism evidence="2 3">
    <name type="scientific">Pedobacter steynii</name>
    <dbReference type="NCBI Taxonomy" id="430522"/>
    <lineage>
        <taxon>Bacteria</taxon>
        <taxon>Pseudomonadati</taxon>
        <taxon>Bacteroidota</taxon>
        <taxon>Sphingobacteriia</taxon>
        <taxon>Sphingobacteriales</taxon>
        <taxon>Sphingobacteriaceae</taxon>
        <taxon>Pedobacter</taxon>
    </lineage>
</organism>
<protein>
    <submittedName>
        <fullName evidence="2">Uncharacterized protein</fullName>
    </submittedName>
</protein>
<accession>A0A1D7QKI3</accession>
<evidence type="ECO:0000313" key="3">
    <source>
        <dbReference type="Proteomes" id="UP000094313"/>
    </source>
</evidence>
<feature type="transmembrane region" description="Helical" evidence="1">
    <location>
        <begin position="52"/>
        <end position="73"/>
    </location>
</feature>
<evidence type="ECO:0000313" key="2">
    <source>
        <dbReference type="EMBL" id="AOM79119.1"/>
    </source>
</evidence>
<keyword evidence="1" id="KW-0472">Membrane</keyword>
<dbReference type="OrthoDB" id="671726at2"/>
<keyword evidence="1" id="KW-1133">Transmembrane helix</keyword>
<dbReference type="KEGG" id="psty:BFS30_19265"/>
<dbReference type="AlphaFoldDB" id="A0A1D7QKI3"/>
<gene>
    <name evidence="2" type="ORF">BFS30_19265</name>
</gene>
<evidence type="ECO:0000256" key="1">
    <source>
        <dbReference type="SAM" id="Phobius"/>
    </source>
</evidence>
<reference evidence="2 3" key="1">
    <citation type="submission" date="2016-08" db="EMBL/GenBank/DDBJ databases">
        <authorList>
            <person name="Seilhamer J.J."/>
        </authorList>
    </citation>
    <scope>NUCLEOTIDE SEQUENCE [LARGE SCALE GENOMIC DNA]</scope>
    <source>
        <strain evidence="2 3">DX4</strain>
    </source>
</reference>